<evidence type="ECO:0000313" key="6">
    <source>
        <dbReference type="EMBL" id="ABC27630.1"/>
    </source>
</evidence>
<evidence type="ECO:0000256" key="3">
    <source>
        <dbReference type="ARBA" id="ARBA00022807"/>
    </source>
</evidence>
<gene>
    <name evidence="6" type="ordered locus">HCH_00732</name>
</gene>
<reference evidence="6 7" key="1">
    <citation type="journal article" date="2005" name="Nucleic Acids Res.">
        <title>Genomic blueprint of Hahella chejuensis, a marine microbe producing an algicidal agent.</title>
        <authorList>
            <person name="Jeong H."/>
            <person name="Yim J.H."/>
            <person name="Lee C."/>
            <person name="Choi S.-H."/>
            <person name="Park Y.K."/>
            <person name="Yoon S.H."/>
            <person name="Hur C.-G."/>
            <person name="Kang H.-Y."/>
            <person name="Kim D."/>
            <person name="Lee H.H."/>
            <person name="Park K.H."/>
            <person name="Park S.-H."/>
            <person name="Park H.-S."/>
            <person name="Lee H.K."/>
            <person name="Oh T.K."/>
            <person name="Kim J.F."/>
        </authorList>
    </citation>
    <scope>NUCLEOTIDE SEQUENCE [LARGE SCALE GENOMIC DNA]</scope>
    <source>
        <strain evidence="6 7">KCTC 2396</strain>
    </source>
</reference>
<name>Q2SNZ4_HAHCH</name>
<organism evidence="6 7">
    <name type="scientific">Hahella chejuensis (strain KCTC 2396)</name>
    <dbReference type="NCBI Taxonomy" id="349521"/>
    <lineage>
        <taxon>Bacteria</taxon>
        <taxon>Pseudomonadati</taxon>
        <taxon>Pseudomonadota</taxon>
        <taxon>Gammaproteobacteria</taxon>
        <taxon>Oceanospirillales</taxon>
        <taxon>Hahellaceae</taxon>
        <taxon>Hahella</taxon>
    </lineage>
</organism>
<keyword evidence="3" id="KW-0788">Thiol protease</keyword>
<dbReference type="GO" id="GO:0006508">
    <property type="term" value="P:proteolysis"/>
    <property type="evidence" value="ECO:0007669"/>
    <property type="project" value="UniProtKB-KW"/>
</dbReference>
<dbReference type="HOGENOM" id="CLU_073575_0_0_6"/>
<feature type="domain" description="Peptidase C58 YopT-type" evidence="5">
    <location>
        <begin position="126"/>
        <end position="239"/>
    </location>
</feature>
<feature type="region of interest" description="Disordered" evidence="4">
    <location>
        <begin position="146"/>
        <end position="170"/>
    </location>
</feature>
<keyword evidence="2" id="KW-0378">Hydrolase</keyword>
<evidence type="ECO:0000313" key="7">
    <source>
        <dbReference type="Proteomes" id="UP000000238"/>
    </source>
</evidence>
<evidence type="ECO:0000256" key="2">
    <source>
        <dbReference type="ARBA" id="ARBA00022801"/>
    </source>
</evidence>
<dbReference type="CDD" id="cd20498">
    <property type="entry name" value="C58_YopT"/>
    <property type="match status" value="1"/>
</dbReference>
<dbReference type="SUPFAM" id="SSF54001">
    <property type="entry name" value="Cysteine proteinases"/>
    <property type="match status" value="1"/>
</dbReference>
<dbReference type="AlphaFoldDB" id="Q2SNZ4"/>
<dbReference type="Pfam" id="PF03543">
    <property type="entry name" value="Peptidase_C58"/>
    <property type="match status" value="1"/>
</dbReference>
<dbReference type="Proteomes" id="UP000000238">
    <property type="component" value="Chromosome"/>
</dbReference>
<evidence type="ECO:0000259" key="5">
    <source>
        <dbReference type="Pfam" id="PF03543"/>
    </source>
</evidence>
<sequence length="260" mass="28504">MPVMFDWLAHNILSLRVAGVQNSATAAGGHCTWRFSQVKNPVRSLILTNSDTSGGICEMLAAKWLEVHANAEKYARSGEATSLAGWISRTGGEIDPNKVRQIMQMFIIGSTMNSGAVVGQPGIGREDQNYATERWLQSKGVTRRKHVSSGPSWFKGMSRGSTGDRGGRRRDFSAEIGRAITSSAKSYKMIGVAGPNFAHAVAAWSDTDVTFFDPNFGEFWFPTTTAFQGWFPRFWHLAGYGTPAIGLSESYEIMEYDTVA</sequence>
<dbReference type="InterPro" id="IPR006473">
    <property type="entry name" value="Peptidase_C58_Yopt"/>
</dbReference>
<evidence type="ECO:0000256" key="4">
    <source>
        <dbReference type="SAM" id="MobiDB-lite"/>
    </source>
</evidence>
<keyword evidence="1" id="KW-0645">Protease</keyword>
<dbReference type="KEGG" id="hch:HCH_00732"/>
<dbReference type="InterPro" id="IPR038765">
    <property type="entry name" value="Papain-like_cys_pep_sf"/>
</dbReference>
<protein>
    <submittedName>
        <fullName evidence="6">Probable cysteine peptidase, YopT-like</fullName>
    </submittedName>
</protein>
<dbReference type="EMBL" id="CP000155">
    <property type="protein sequence ID" value="ABC27630.1"/>
    <property type="molecule type" value="Genomic_DNA"/>
</dbReference>
<keyword evidence="7" id="KW-1185">Reference proteome</keyword>
<dbReference type="eggNOG" id="COG3177">
    <property type="taxonomic scope" value="Bacteria"/>
</dbReference>
<evidence type="ECO:0000256" key="1">
    <source>
        <dbReference type="ARBA" id="ARBA00022670"/>
    </source>
</evidence>
<dbReference type="Gene3D" id="3.90.70.20">
    <property type="match status" value="1"/>
</dbReference>
<accession>Q2SNZ4</accession>
<dbReference type="GO" id="GO:0004197">
    <property type="term" value="F:cysteine-type endopeptidase activity"/>
    <property type="evidence" value="ECO:0007669"/>
    <property type="project" value="InterPro"/>
</dbReference>
<proteinExistence type="predicted"/>
<dbReference type="STRING" id="349521.HCH_00732"/>